<reference evidence="1 2" key="1">
    <citation type="submission" date="2022-05" db="EMBL/GenBank/DDBJ databases">
        <title>Genome Resource of Streptomyces lavenduligriseus GA1-1, a Strain with Broad-Spectrum Antifungal Activity against Phytopathogenic Fungi.</title>
        <authorList>
            <person name="Qi D."/>
        </authorList>
    </citation>
    <scope>NUCLEOTIDE SEQUENCE [LARGE SCALE GENOMIC DNA]</scope>
    <source>
        <strain evidence="1 2">GA1-1</strain>
    </source>
</reference>
<keyword evidence="2" id="KW-1185">Reference proteome</keyword>
<comment type="caution">
    <text evidence="1">The sequence shown here is derived from an EMBL/GenBank/DDBJ whole genome shotgun (WGS) entry which is preliminary data.</text>
</comment>
<dbReference type="RefSeq" id="WP_249459403.1">
    <property type="nucleotide sequence ID" value="NZ_JAMCCK010000018.1"/>
</dbReference>
<accession>A0ABT0NSV0</accession>
<name>A0ABT0NSV0_9ACTN</name>
<evidence type="ECO:0000313" key="2">
    <source>
        <dbReference type="Proteomes" id="UP001202052"/>
    </source>
</evidence>
<sequence>MPAHEITELDTLISDLEERITDEDLPTASVYTQGCSGLCTIIVCATVVICG</sequence>
<gene>
    <name evidence="1" type="ORF">M4438_13495</name>
</gene>
<organism evidence="1 2">
    <name type="scientific">Streptomyces lavenduligriseus</name>
    <dbReference type="NCBI Taxonomy" id="67315"/>
    <lineage>
        <taxon>Bacteria</taxon>
        <taxon>Bacillati</taxon>
        <taxon>Actinomycetota</taxon>
        <taxon>Actinomycetes</taxon>
        <taxon>Kitasatosporales</taxon>
        <taxon>Streptomycetaceae</taxon>
        <taxon>Streptomyces</taxon>
    </lineage>
</organism>
<proteinExistence type="predicted"/>
<protein>
    <submittedName>
        <fullName evidence="1">Uncharacterized protein</fullName>
    </submittedName>
</protein>
<evidence type="ECO:0000313" key="1">
    <source>
        <dbReference type="EMBL" id="MCL3994524.1"/>
    </source>
</evidence>
<dbReference type="Proteomes" id="UP001202052">
    <property type="component" value="Unassembled WGS sequence"/>
</dbReference>
<dbReference type="EMBL" id="JAMCCK010000018">
    <property type="protein sequence ID" value="MCL3994524.1"/>
    <property type="molecule type" value="Genomic_DNA"/>
</dbReference>